<comment type="caution">
    <text evidence="2">The sequence shown here is derived from an EMBL/GenBank/DDBJ whole genome shotgun (WGS) entry which is preliminary data.</text>
</comment>
<evidence type="ECO:0000313" key="3">
    <source>
        <dbReference type="Proteomes" id="UP000070133"/>
    </source>
</evidence>
<protein>
    <submittedName>
        <fullName evidence="2">Uncharacterized protein</fullName>
    </submittedName>
</protein>
<evidence type="ECO:0000256" key="1">
    <source>
        <dbReference type="SAM" id="MobiDB-lite"/>
    </source>
</evidence>
<evidence type="ECO:0000313" key="2">
    <source>
        <dbReference type="EMBL" id="KXT00033.1"/>
    </source>
</evidence>
<name>A0A139HC88_9PEZI</name>
<feature type="compositionally biased region" description="Polar residues" evidence="1">
    <location>
        <begin position="38"/>
        <end position="53"/>
    </location>
</feature>
<reference evidence="2 3" key="1">
    <citation type="submission" date="2015-07" db="EMBL/GenBank/DDBJ databases">
        <title>Comparative genomics of the Sigatoka disease complex on banana suggests a link between parallel evolutionary changes in Pseudocercospora fijiensis and Pseudocercospora eumusae and increased virulence on the banana host.</title>
        <authorList>
            <person name="Chang T.-C."/>
            <person name="Salvucci A."/>
            <person name="Crous P.W."/>
            <person name="Stergiopoulos I."/>
        </authorList>
    </citation>
    <scope>NUCLEOTIDE SEQUENCE [LARGE SCALE GENOMIC DNA]</scope>
    <source>
        <strain evidence="2 3">CBS 114824</strain>
    </source>
</reference>
<accession>A0A139HC88</accession>
<dbReference type="Proteomes" id="UP000070133">
    <property type="component" value="Unassembled WGS sequence"/>
</dbReference>
<feature type="region of interest" description="Disordered" evidence="1">
    <location>
        <begin position="37"/>
        <end position="71"/>
    </location>
</feature>
<dbReference type="AlphaFoldDB" id="A0A139HC88"/>
<organism evidence="2 3">
    <name type="scientific">Pseudocercospora eumusae</name>
    <dbReference type="NCBI Taxonomy" id="321146"/>
    <lineage>
        <taxon>Eukaryota</taxon>
        <taxon>Fungi</taxon>
        <taxon>Dikarya</taxon>
        <taxon>Ascomycota</taxon>
        <taxon>Pezizomycotina</taxon>
        <taxon>Dothideomycetes</taxon>
        <taxon>Dothideomycetidae</taxon>
        <taxon>Mycosphaerellales</taxon>
        <taxon>Mycosphaerellaceae</taxon>
        <taxon>Pseudocercospora</taxon>
    </lineage>
</organism>
<proteinExistence type="predicted"/>
<dbReference type="EMBL" id="LFZN01000081">
    <property type="protein sequence ID" value="KXT00033.1"/>
    <property type="molecule type" value="Genomic_DNA"/>
</dbReference>
<keyword evidence="3" id="KW-1185">Reference proteome</keyword>
<gene>
    <name evidence="2" type="ORF">AC578_4870</name>
</gene>
<sequence>MPILKLLNKLKSNEPIISTFMALGGFRHAQILAHTGLDATSPTSKPTNPSQQLHKPGTVPLSSASADRLLT</sequence>